<keyword evidence="6" id="KW-1185">Reference proteome</keyword>
<dbReference type="InterPro" id="IPR002347">
    <property type="entry name" value="SDR_fam"/>
</dbReference>
<protein>
    <submittedName>
        <fullName evidence="5">Oxidoreductase YusZ</fullName>
    </submittedName>
</protein>
<evidence type="ECO:0000313" key="5">
    <source>
        <dbReference type="EMBL" id="KAJ9142939.1"/>
    </source>
</evidence>
<proteinExistence type="inferred from homology"/>
<dbReference type="Pfam" id="PF00106">
    <property type="entry name" value="adh_short"/>
    <property type="match status" value="1"/>
</dbReference>
<accession>A0AA38RN14</accession>
<dbReference type="PRINTS" id="PR00081">
    <property type="entry name" value="GDHRDH"/>
</dbReference>
<name>A0AA38RN14_9PEZI</name>
<evidence type="ECO:0000313" key="6">
    <source>
        <dbReference type="Proteomes" id="UP001174694"/>
    </source>
</evidence>
<keyword evidence="3" id="KW-0560">Oxidoreductase</keyword>
<evidence type="ECO:0000256" key="2">
    <source>
        <dbReference type="ARBA" id="ARBA00022857"/>
    </source>
</evidence>
<dbReference type="SUPFAM" id="SSF51735">
    <property type="entry name" value="NAD(P)-binding Rossmann-fold domains"/>
    <property type="match status" value="1"/>
</dbReference>
<dbReference type="PROSITE" id="PS00061">
    <property type="entry name" value="ADH_SHORT"/>
    <property type="match status" value="1"/>
</dbReference>
<dbReference type="Proteomes" id="UP001174694">
    <property type="component" value="Unassembled WGS sequence"/>
</dbReference>
<dbReference type="Gene3D" id="3.40.50.720">
    <property type="entry name" value="NAD(P)-binding Rossmann-like Domain"/>
    <property type="match status" value="1"/>
</dbReference>
<keyword evidence="2" id="KW-0521">NADP</keyword>
<dbReference type="InterPro" id="IPR020904">
    <property type="entry name" value="Sc_DH/Rdtase_CS"/>
</dbReference>
<sequence length="283" mass="31361">MAKQLVWLVTGCSSGFGDEFVRQILSRGDRAVATARKPERIAHLEAVGAAILPLDVTDSQETIDKTIARAIDIYGRIDVLVNNAGYIVTGAWEDLEYKDFLAQFETNVFGTIKVTKAVLPHLRQRKEGVLVFIGSRSGWCGDPFCGPYSGSKFALEGLVECLRLETEPLGIRTLMIDPGRFRTNFLTVGNNLQISRSQIPEYAEMSEAFVAALAREDRAQPGDVAKGVKVIIDLVRKEGCAEGRDVPWRLPIGTDSYESIKEKCEDTLKVIEEWKDVITGTDY</sequence>
<dbReference type="InterPro" id="IPR051911">
    <property type="entry name" value="SDR_oxidoreductase"/>
</dbReference>
<organism evidence="5 6">
    <name type="scientific">Pleurostoma richardsiae</name>
    <dbReference type="NCBI Taxonomy" id="41990"/>
    <lineage>
        <taxon>Eukaryota</taxon>
        <taxon>Fungi</taxon>
        <taxon>Dikarya</taxon>
        <taxon>Ascomycota</taxon>
        <taxon>Pezizomycotina</taxon>
        <taxon>Sordariomycetes</taxon>
        <taxon>Sordariomycetidae</taxon>
        <taxon>Calosphaeriales</taxon>
        <taxon>Pleurostomataceae</taxon>
        <taxon>Pleurostoma</taxon>
    </lineage>
</organism>
<dbReference type="InterPro" id="IPR036291">
    <property type="entry name" value="NAD(P)-bd_dom_sf"/>
</dbReference>
<dbReference type="GO" id="GO:0016491">
    <property type="term" value="F:oxidoreductase activity"/>
    <property type="evidence" value="ECO:0007669"/>
    <property type="project" value="UniProtKB-KW"/>
</dbReference>
<dbReference type="AlphaFoldDB" id="A0AA38RN14"/>
<dbReference type="EMBL" id="JANBVO010000020">
    <property type="protein sequence ID" value="KAJ9142939.1"/>
    <property type="molecule type" value="Genomic_DNA"/>
</dbReference>
<evidence type="ECO:0000256" key="1">
    <source>
        <dbReference type="ARBA" id="ARBA00006484"/>
    </source>
</evidence>
<evidence type="ECO:0000256" key="4">
    <source>
        <dbReference type="RuleBase" id="RU000363"/>
    </source>
</evidence>
<dbReference type="PANTHER" id="PTHR43976">
    <property type="entry name" value="SHORT CHAIN DEHYDROGENASE"/>
    <property type="match status" value="1"/>
</dbReference>
<comment type="similarity">
    <text evidence="1 4">Belongs to the short-chain dehydrogenases/reductases (SDR) family.</text>
</comment>
<dbReference type="PANTHER" id="PTHR43976:SF16">
    <property type="entry name" value="SHORT-CHAIN DEHYDROGENASE_REDUCTASE FAMILY PROTEIN"/>
    <property type="match status" value="1"/>
</dbReference>
<dbReference type="PRINTS" id="PR00080">
    <property type="entry name" value="SDRFAMILY"/>
</dbReference>
<dbReference type="CDD" id="cd05374">
    <property type="entry name" value="17beta-HSD-like_SDR_c"/>
    <property type="match status" value="1"/>
</dbReference>
<evidence type="ECO:0000256" key="3">
    <source>
        <dbReference type="ARBA" id="ARBA00023002"/>
    </source>
</evidence>
<reference evidence="5" key="1">
    <citation type="submission" date="2022-07" db="EMBL/GenBank/DDBJ databases">
        <title>Fungi with potential for degradation of polypropylene.</title>
        <authorList>
            <person name="Gostincar C."/>
        </authorList>
    </citation>
    <scope>NUCLEOTIDE SEQUENCE</scope>
    <source>
        <strain evidence="5">EXF-13308</strain>
    </source>
</reference>
<comment type="caution">
    <text evidence="5">The sequence shown here is derived from an EMBL/GenBank/DDBJ whole genome shotgun (WGS) entry which is preliminary data.</text>
</comment>
<gene>
    <name evidence="5" type="ORF">NKR23_g6833</name>
</gene>